<keyword evidence="1" id="KW-0812">Transmembrane</keyword>
<dbReference type="AlphaFoldDB" id="A0A1S1WT22"/>
<sequence length="172" mass="18954">MLAGGAAGFGLLAAVVASPLSFPFAIVAIVAGCLAWQSYRDDRRRMVEARQYERERRCFEKEESAYSQLRRLRKQQVSRAYASVRARGAAGAGRRDRRHGVVVEDELSQTDLQQFFMSINRAAHDPDGRAAYIPPAPLRAGVRDGQLAEGDIAKLFGVDGNQLFVSEENPAD</sequence>
<feature type="transmembrane region" description="Helical" evidence="1">
    <location>
        <begin position="6"/>
        <end position="36"/>
    </location>
</feature>
<accession>A0A1S1WT22</accession>
<evidence type="ECO:0000256" key="1">
    <source>
        <dbReference type="SAM" id="Phobius"/>
    </source>
</evidence>
<dbReference type="STRING" id="1903179.BI347_21305"/>
<proteinExistence type="predicted"/>
<evidence type="ECO:0000313" key="3">
    <source>
        <dbReference type="Proteomes" id="UP000180088"/>
    </source>
</evidence>
<dbReference type="EMBL" id="MKCS01000004">
    <property type="protein sequence ID" value="OHX10328.1"/>
    <property type="molecule type" value="Genomic_DNA"/>
</dbReference>
<keyword evidence="1" id="KW-1133">Transmembrane helix</keyword>
<dbReference type="RefSeq" id="WP_071117022.1">
    <property type="nucleotide sequence ID" value="NZ_MKCS01000004.1"/>
</dbReference>
<evidence type="ECO:0000313" key="2">
    <source>
        <dbReference type="EMBL" id="OHX10328.1"/>
    </source>
</evidence>
<protein>
    <submittedName>
        <fullName evidence="2">Uncharacterized protein</fullName>
    </submittedName>
</protein>
<name>A0A1S1WT22_9NEIS</name>
<keyword evidence="1" id="KW-0472">Membrane</keyword>
<gene>
    <name evidence="2" type="ORF">BI347_21305</name>
</gene>
<dbReference type="OrthoDB" id="9982915at2"/>
<reference evidence="2 3" key="1">
    <citation type="submission" date="2016-09" db="EMBL/GenBank/DDBJ databases">
        <title>Chromobacterium muskegensis sp. nov., an insecticidal bacterium isolated from Sphagnum bogs.</title>
        <authorList>
            <person name="Sparks M.E."/>
            <person name="Blackburn M.B."/>
            <person name="Gundersen-Rindal D.E."/>
            <person name="Mitchell A."/>
            <person name="Farrar R."/>
            <person name="Kuhar D."/>
        </authorList>
    </citation>
    <scope>NUCLEOTIDE SEQUENCE [LARGE SCALE GENOMIC DNA]</scope>
    <source>
        <strain evidence="2 3">37-2</strain>
    </source>
</reference>
<comment type="caution">
    <text evidence="2">The sequence shown here is derived from an EMBL/GenBank/DDBJ whole genome shotgun (WGS) entry which is preliminary data.</text>
</comment>
<dbReference type="Proteomes" id="UP000180088">
    <property type="component" value="Unassembled WGS sequence"/>
</dbReference>
<organism evidence="2 3">
    <name type="scientific">Chromobacterium sphagni</name>
    <dbReference type="NCBI Taxonomy" id="1903179"/>
    <lineage>
        <taxon>Bacteria</taxon>
        <taxon>Pseudomonadati</taxon>
        <taxon>Pseudomonadota</taxon>
        <taxon>Betaproteobacteria</taxon>
        <taxon>Neisseriales</taxon>
        <taxon>Chromobacteriaceae</taxon>
        <taxon>Chromobacterium</taxon>
    </lineage>
</organism>